<organism evidence="1">
    <name type="scientific">Candidatus Iainarchaeum sp</name>
    <dbReference type="NCBI Taxonomy" id="3101447"/>
    <lineage>
        <taxon>Archaea</taxon>
        <taxon>Candidatus Iainarchaeota</taxon>
        <taxon>Candidatus Iainarchaeia</taxon>
        <taxon>Candidatus Iainarchaeales</taxon>
        <taxon>Candidatus Iainarchaeaceae</taxon>
        <taxon>Candidatus Iainarchaeum</taxon>
    </lineage>
</organism>
<protein>
    <submittedName>
        <fullName evidence="1">Uncharacterized protein</fullName>
    </submittedName>
</protein>
<evidence type="ECO:0000313" key="1">
    <source>
        <dbReference type="EMBL" id="QQR92401.1"/>
    </source>
</evidence>
<reference evidence="1" key="1">
    <citation type="submission" date="2020-11" db="EMBL/GenBank/DDBJ databases">
        <title>Connecting structure to function with the recovery of over 1000 high-quality activated sludge metagenome-assembled genomes encoding full-length rRNA genes using long-read sequencing.</title>
        <authorList>
            <person name="Singleton C.M."/>
            <person name="Petriglieri F."/>
            <person name="Kristensen J.M."/>
            <person name="Kirkegaard R.H."/>
            <person name="Michaelsen T.Y."/>
            <person name="Andersen M.H."/>
            <person name="Karst S.M."/>
            <person name="Dueholm M.S."/>
            <person name="Nielsen P.H."/>
            <person name="Albertsen M."/>
        </authorList>
    </citation>
    <scope>NUCLEOTIDE SEQUENCE</scope>
    <source>
        <strain evidence="1">Fred_18-Q3-R57-64_BAT3C.431</strain>
    </source>
</reference>
<gene>
    <name evidence="1" type="ORF">IPJ89_04570</name>
</gene>
<sequence>MRAFQTPASHYRIEKTDKWHYKELYPQPVHGYRHFSPSVSPLPHLVLRDPRGVARFTLSYRLRDGEIQLEEIQRCRTMEWLSADEHPSSYARRETLASKEFQSQLNGVHPTEFLLIQFLHRHRAEILSGKKMTWRWSVYDDYFPTNNIANQLYPMLAKHYFKRVPGSRGKVGESYIARWELDMDKLRTREALGLPAQKKK</sequence>
<dbReference type="EMBL" id="CP064981">
    <property type="protein sequence ID" value="QQR92401.1"/>
    <property type="molecule type" value="Genomic_DNA"/>
</dbReference>
<proteinExistence type="predicted"/>
<dbReference type="AlphaFoldDB" id="A0A7T9DJD6"/>
<dbReference type="Proteomes" id="UP000596004">
    <property type="component" value="Chromosome"/>
</dbReference>
<accession>A0A7T9DJD6</accession>
<name>A0A7T9DJD6_9ARCH</name>